<dbReference type="AlphaFoldDB" id="A0A5J4YVQ2"/>
<sequence>MALRVGPYILREVLGSGSFADVRLGISEKTGEKFAVKVFEKSKVNCEDFETEVRREVKIMQYLRHPHIVSVHQVLMTGNNMYVVMELVTGGELYYEIVKHRRIPENTSRLYFQQLVDAMNYCHRKGVFHRDLKPENLLLDGKGGIKITDFGMSWMKEHSDQTSDLLHTQCGTPKYMAPEVITKARYGYRGDKIDVWDCGMILFALMAGYLPFNGEDDRAVFRQIVFGRVKFPQWFSDGACDLLMHMLEKDPEKRWTLEQVRKHPWFLVDYQGDPLEKLKRERAAEREQEARRYREHEGVAHGVFAGTGEGVSKSRGRSRSRSVARGDDVGGSRARSRSAMRGSNARMRSRSRPSGPGDRGMSRRDRSESRNRGGSRDARRGAPRPPHSTKPSEPSKLAETFLSAAETLEAEKQAAPCAAAGTPRLTSPRTAVYAAVTEEHAREGHTGASTVSPRKAAAGAGDSGVPPNGNAENVRSPKKKPAPVSTDPQPDSKISGRLGALLSPRSQAAKEAEKMSAPVPQDQVGLGRLMNILSPRSAQAAATVAAKSPGTLADDDEDVEASERARTPVVASPGDYFDGATDSSSQVVAKDGADLDELPKNFKGLKLSTTNKGVKKLVHKWRQNPM</sequence>
<dbReference type="SMART" id="SM00220">
    <property type="entry name" value="S_TKc"/>
    <property type="match status" value="1"/>
</dbReference>
<evidence type="ECO:0000256" key="7">
    <source>
        <dbReference type="ARBA" id="ARBA00047899"/>
    </source>
</evidence>
<feature type="compositionally biased region" description="Low complexity" evidence="10">
    <location>
        <begin position="331"/>
        <end position="356"/>
    </location>
</feature>
<dbReference type="EMBL" id="VRMN01000004">
    <property type="protein sequence ID" value="KAA8494813.1"/>
    <property type="molecule type" value="Genomic_DNA"/>
</dbReference>
<evidence type="ECO:0000256" key="1">
    <source>
        <dbReference type="ARBA" id="ARBA00012513"/>
    </source>
</evidence>
<comment type="caution">
    <text evidence="12">The sequence shown here is derived from an EMBL/GenBank/DDBJ whole genome shotgun (WGS) entry which is preliminary data.</text>
</comment>
<feature type="compositionally biased region" description="Basic and acidic residues" evidence="10">
    <location>
        <begin position="360"/>
        <end position="380"/>
    </location>
</feature>
<feature type="region of interest" description="Disordered" evidence="10">
    <location>
        <begin position="541"/>
        <end position="585"/>
    </location>
</feature>
<evidence type="ECO:0000256" key="10">
    <source>
        <dbReference type="SAM" id="MobiDB-lite"/>
    </source>
</evidence>
<comment type="catalytic activity">
    <reaction evidence="7">
        <text>L-threonyl-[protein] + ATP = O-phospho-L-threonyl-[protein] + ADP + H(+)</text>
        <dbReference type="Rhea" id="RHEA:46608"/>
        <dbReference type="Rhea" id="RHEA-COMP:11060"/>
        <dbReference type="Rhea" id="RHEA-COMP:11605"/>
        <dbReference type="ChEBI" id="CHEBI:15378"/>
        <dbReference type="ChEBI" id="CHEBI:30013"/>
        <dbReference type="ChEBI" id="CHEBI:30616"/>
        <dbReference type="ChEBI" id="CHEBI:61977"/>
        <dbReference type="ChEBI" id="CHEBI:456216"/>
        <dbReference type="EC" id="2.7.11.1"/>
    </reaction>
</comment>
<dbReference type="GO" id="GO:0007165">
    <property type="term" value="P:signal transduction"/>
    <property type="evidence" value="ECO:0007669"/>
    <property type="project" value="TreeGrafter"/>
</dbReference>
<feature type="domain" description="Protein kinase" evidence="11">
    <location>
        <begin position="8"/>
        <end position="266"/>
    </location>
</feature>
<evidence type="ECO:0000313" key="13">
    <source>
        <dbReference type="Proteomes" id="UP000324585"/>
    </source>
</evidence>
<keyword evidence="5 12" id="KW-0418">Kinase</keyword>
<keyword evidence="6 9" id="KW-0067">ATP-binding</keyword>
<keyword evidence="2" id="KW-0723">Serine/threonine-protein kinase</keyword>
<dbReference type="Gene3D" id="1.10.510.10">
    <property type="entry name" value="Transferase(Phosphotransferase) domain 1"/>
    <property type="match status" value="1"/>
</dbReference>
<feature type="compositionally biased region" description="Basic and acidic residues" evidence="10">
    <location>
        <begin position="281"/>
        <end position="299"/>
    </location>
</feature>
<keyword evidence="13" id="KW-1185">Reference proteome</keyword>
<dbReference type="PANTHER" id="PTHR43895:SF32">
    <property type="entry name" value="SERINE_THREONINE-PROTEIN KINASE CHK1"/>
    <property type="match status" value="1"/>
</dbReference>
<dbReference type="InterPro" id="IPR011009">
    <property type="entry name" value="Kinase-like_dom_sf"/>
</dbReference>
<evidence type="ECO:0000256" key="9">
    <source>
        <dbReference type="PROSITE-ProRule" id="PRU10141"/>
    </source>
</evidence>
<evidence type="ECO:0000313" key="12">
    <source>
        <dbReference type="EMBL" id="KAA8494813.1"/>
    </source>
</evidence>
<dbReference type="EC" id="2.7.11.1" evidence="1"/>
<dbReference type="FunFam" id="1.10.510.10:FF:000571">
    <property type="entry name" value="Maternal embryonic leucine zipper kinase"/>
    <property type="match status" value="1"/>
</dbReference>
<dbReference type="GO" id="GO:0005524">
    <property type="term" value="F:ATP binding"/>
    <property type="evidence" value="ECO:0007669"/>
    <property type="project" value="UniProtKB-UniRule"/>
</dbReference>
<dbReference type="OrthoDB" id="193931at2759"/>
<proteinExistence type="predicted"/>
<comment type="catalytic activity">
    <reaction evidence="8">
        <text>L-seryl-[protein] + ATP = O-phospho-L-seryl-[protein] + ADP + H(+)</text>
        <dbReference type="Rhea" id="RHEA:17989"/>
        <dbReference type="Rhea" id="RHEA-COMP:9863"/>
        <dbReference type="Rhea" id="RHEA-COMP:11604"/>
        <dbReference type="ChEBI" id="CHEBI:15378"/>
        <dbReference type="ChEBI" id="CHEBI:29999"/>
        <dbReference type="ChEBI" id="CHEBI:30616"/>
        <dbReference type="ChEBI" id="CHEBI:83421"/>
        <dbReference type="ChEBI" id="CHEBI:456216"/>
        <dbReference type="EC" id="2.7.11.1"/>
    </reaction>
</comment>
<dbReference type="PANTHER" id="PTHR43895">
    <property type="entry name" value="CALCIUM/CALMODULIN-DEPENDENT PROTEIN KINASE KINASE-RELATED"/>
    <property type="match status" value="1"/>
</dbReference>
<organism evidence="12 13">
    <name type="scientific">Porphyridium purpureum</name>
    <name type="common">Red alga</name>
    <name type="synonym">Porphyridium cruentum</name>
    <dbReference type="NCBI Taxonomy" id="35688"/>
    <lineage>
        <taxon>Eukaryota</taxon>
        <taxon>Rhodophyta</taxon>
        <taxon>Bangiophyceae</taxon>
        <taxon>Porphyridiales</taxon>
        <taxon>Porphyridiaceae</taxon>
        <taxon>Porphyridium</taxon>
    </lineage>
</organism>
<keyword evidence="4 9" id="KW-0547">Nucleotide-binding</keyword>
<evidence type="ECO:0000256" key="8">
    <source>
        <dbReference type="ARBA" id="ARBA00048679"/>
    </source>
</evidence>
<dbReference type="GO" id="GO:0004674">
    <property type="term" value="F:protein serine/threonine kinase activity"/>
    <property type="evidence" value="ECO:0007669"/>
    <property type="project" value="UniProtKB-KW"/>
</dbReference>
<name>A0A5J4YVQ2_PORPP</name>
<accession>A0A5J4YVQ2</accession>
<dbReference type="InterPro" id="IPR017441">
    <property type="entry name" value="Protein_kinase_ATP_BS"/>
</dbReference>
<evidence type="ECO:0000256" key="5">
    <source>
        <dbReference type="ARBA" id="ARBA00022777"/>
    </source>
</evidence>
<dbReference type="SUPFAM" id="SSF56112">
    <property type="entry name" value="Protein kinase-like (PK-like)"/>
    <property type="match status" value="1"/>
</dbReference>
<dbReference type="Proteomes" id="UP000324585">
    <property type="component" value="Unassembled WGS sequence"/>
</dbReference>
<dbReference type="OMA" id="DIFAWAS"/>
<gene>
    <name evidence="12" type="ORF">FVE85_3054</name>
</gene>
<reference evidence="13" key="1">
    <citation type="journal article" date="2019" name="Nat. Commun.">
        <title>Expansion of phycobilisome linker gene families in mesophilic red algae.</title>
        <authorList>
            <person name="Lee J."/>
            <person name="Kim D."/>
            <person name="Bhattacharya D."/>
            <person name="Yoon H.S."/>
        </authorList>
    </citation>
    <scope>NUCLEOTIDE SEQUENCE [LARGE SCALE GENOMIC DNA]</scope>
    <source>
        <strain evidence="13">CCMP 1328</strain>
    </source>
</reference>
<dbReference type="PROSITE" id="PS50011">
    <property type="entry name" value="PROTEIN_KINASE_DOM"/>
    <property type="match status" value="1"/>
</dbReference>
<dbReference type="Pfam" id="PF00069">
    <property type="entry name" value="Pkinase"/>
    <property type="match status" value="1"/>
</dbReference>
<dbReference type="InterPro" id="IPR008271">
    <property type="entry name" value="Ser/Thr_kinase_AS"/>
</dbReference>
<dbReference type="PROSITE" id="PS00107">
    <property type="entry name" value="PROTEIN_KINASE_ATP"/>
    <property type="match status" value="1"/>
</dbReference>
<evidence type="ECO:0000256" key="6">
    <source>
        <dbReference type="ARBA" id="ARBA00022840"/>
    </source>
</evidence>
<dbReference type="InterPro" id="IPR000719">
    <property type="entry name" value="Prot_kinase_dom"/>
</dbReference>
<protein>
    <recommendedName>
        <fullName evidence="1">non-specific serine/threonine protein kinase</fullName>
        <ecNumber evidence="1">2.7.11.1</ecNumber>
    </recommendedName>
</protein>
<evidence type="ECO:0000256" key="2">
    <source>
        <dbReference type="ARBA" id="ARBA00022527"/>
    </source>
</evidence>
<feature type="binding site" evidence="9">
    <location>
        <position position="37"/>
    </location>
    <ligand>
        <name>ATP</name>
        <dbReference type="ChEBI" id="CHEBI:30616"/>
    </ligand>
</feature>
<evidence type="ECO:0000259" key="11">
    <source>
        <dbReference type="PROSITE" id="PS50011"/>
    </source>
</evidence>
<evidence type="ECO:0000256" key="4">
    <source>
        <dbReference type="ARBA" id="ARBA00022741"/>
    </source>
</evidence>
<dbReference type="FunFam" id="3.30.200.20:FF:000042">
    <property type="entry name" value="Aurora kinase A"/>
    <property type="match status" value="1"/>
</dbReference>
<dbReference type="PROSITE" id="PS00108">
    <property type="entry name" value="PROTEIN_KINASE_ST"/>
    <property type="match status" value="1"/>
</dbReference>
<feature type="region of interest" description="Disordered" evidence="10">
    <location>
        <begin position="281"/>
        <end position="522"/>
    </location>
</feature>
<evidence type="ECO:0000256" key="3">
    <source>
        <dbReference type="ARBA" id="ARBA00022679"/>
    </source>
</evidence>
<keyword evidence="3" id="KW-0808">Transferase</keyword>
<dbReference type="CDD" id="cd14003">
    <property type="entry name" value="STKc_AMPK-like"/>
    <property type="match status" value="1"/>
</dbReference>